<keyword evidence="2" id="KW-1185">Reference proteome</keyword>
<accession>A0ACB8SUY7</accession>
<name>A0ACB8SUY7_9AGAM</name>
<protein>
    <submittedName>
        <fullName evidence="1">Uncharacterized protein</fullName>
    </submittedName>
</protein>
<organism evidence="1 2">
    <name type="scientific">Artomyces pyxidatus</name>
    <dbReference type="NCBI Taxonomy" id="48021"/>
    <lineage>
        <taxon>Eukaryota</taxon>
        <taxon>Fungi</taxon>
        <taxon>Dikarya</taxon>
        <taxon>Basidiomycota</taxon>
        <taxon>Agaricomycotina</taxon>
        <taxon>Agaricomycetes</taxon>
        <taxon>Russulales</taxon>
        <taxon>Auriscalpiaceae</taxon>
        <taxon>Artomyces</taxon>
    </lineage>
</organism>
<evidence type="ECO:0000313" key="1">
    <source>
        <dbReference type="EMBL" id="KAI0060033.1"/>
    </source>
</evidence>
<dbReference type="Proteomes" id="UP000814140">
    <property type="component" value="Unassembled WGS sequence"/>
</dbReference>
<reference evidence="1" key="1">
    <citation type="submission" date="2021-03" db="EMBL/GenBank/DDBJ databases">
        <authorList>
            <consortium name="DOE Joint Genome Institute"/>
            <person name="Ahrendt S."/>
            <person name="Looney B.P."/>
            <person name="Miyauchi S."/>
            <person name="Morin E."/>
            <person name="Drula E."/>
            <person name="Courty P.E."/>
            <person name="Chicoki N."/>
            <person name="Fauchery L."/>
            <person name="Kohler A."/>
            <person name="Kuo A."/>
            <person name="Labutti K."/>
            <person name="Pangilinan J."/>
            <person name="Lipzen A."/>
            <person name="Riley R."/>
            <person name="Andreopoulos W."/>
            <person name="He G."/>
            <person name="Johnson J."/>
            <person name="Barry K.W."/>
            <person name="Grigoriev I.V."/>
            <person name="Nagy L."/>
            <person name="Hibbett D."/>
            <person name="Henrissat B."/>
            <person name="Matheny P.B."/>
            <person name="Labbe J."/>
            <person name="Martin F."/>
        </authorList>
    </citation>
    <scope>NUCLEOTIDE SEQUENCE</scope>
    <source>
        <strain evidence="1">HHB10654</strain>
    </source>
</reference>
<comment type="caution">
    <text evidence="1">The sequence shown here is derived from an EMBL/GenBank/DDBJ whole genome shotgun (WGS) entry which is preliminary data.</text>
</comment>
<gene>
    <name evidence="1" type="ORF">BV25DRAFT_1828468</name>
</gene>
<dbReference type="EMBL" id="MU277222">
    <property type="protein sequence ID" value="KAI0060033.1"/>
    <property type="molecule type" value="Genomic_DNA"/>
</dbReference>
<evidence type="ECO:0000313" key="2">
    <source>
        <dbReference type="Proteomes" id="UP000814140"/>
    </source>
</evidence>
<reference evidence="1" key="2">
    <citation type="journal article" date="2022" name="New Phytol.">
        <title>Evolutionary transition to the ectomycorrhizal habit in the genomes of a hyperdiverse lineage of mushroom-forming fungi.</title>
        <authorList>
            <person name="Looney B."/>
            <person name="Miyauchi S."/>
            <person name="Morin E."/>
            <person name="Drula E."/>
            <person name="Courty P.E."/>
            <person name="Kohler A."/>
            <person name="Kuo A."/>
            <person name="LaButti K."/>
            <person name="Pangilinan J."/>
            <person name="Lipzen A."/>
            <person name="Riley R."/>
            <person name="Andreopoulos W."/>
            <person name="He G."/>
            <person name="Johnson J."/>
            <person name="Nolan M."/>
            <person name="Tritt A."/>
            <person name="Barry K.W."/>
            <person name="Grigoriev I.V."/>
            <person name="Nagy L.G."/>
            <person name="Hibbett D."/>
            <person name="Henrissat B."/>
            <person name="Matheny P.B."/>
            <person name="Labbe J."/>
            <person name="Martin F.M."/>
        </authorList>
    </citation>
    <scope>NUCLEOTIDE SEQUENCE</scope>
    <source>
        <strain evidence="1">HHB10654</strain>
    </source>
</reference>
<sequence>MRRENHSRIEKARRTKINDALAALRSLVPSDTQVPAAEEDEEEDDEYEDGKKVGKGKPKQEKEFKLEILIKTVAYVQELQERVRVLEQGSRDTSSHQTHRPQKRKVVEETETSERDGSVHSPKPPSRRRSPASVYDDEHPMSAVTTRNRLPSISSWLPNAHMSPSLLPADSQRQLMTPPTSTTLQPIASPQIPPALSLDLPAPSALAQSFTSIVRPRATSNATAYSPPWTPEDESAASLLLQIKTSTSPVLPKSATRSPRRLSEVGDADSLPRVQTPASLLGMKIERK</sequence>
<proteinExistence type="predicted"/>